<dbReference type="Pfam" id="PF11937">
    <property type="entry name" value="DUF3455"/>
    <property type="match status" value="1"/>
</dbReference>
<dbReference type="Proteomes" id="UP000011761">
    <property type="component" value="Unassembled WGS sequence"/>
</dbReference>
<keyword evidence="3" id="KW-1185">Reference proteome</keyword>
<evidence type="ECO:0008006" key="4">
    <source>
        <dbReference type="Google" id="ProtNLM"/>
    </source>
</evidence>
<reference evidence="2 3" key="1">
    <citation type="journal article" date="2012" name="PLoS Pathog.">
        <title>Diverse lifestyles and strategies of plant pathogenesis encoded in the genomes of eighteen Dothideomycetes fungi.</title>
        <authorList>
            <person name="Ohm R.A."/>
            <person name="Feau N."/>
            <person name="Henrissat B."/>
            <person name="Schoch C.L."/>
            <person name="Horwitz B.A."/>
            <person name="Barry K.W."/>
            <person name="Condon B.J."/>
            <person name="Copeland A.C."/>
            <person name="Dhillon B."/>
            <person name="Glaser F."/>
            <person name="Hesse C.N."/>
            <person name="Kosti I."/>
            <person name="LaButti K."/>
            <person name="Lindquist E.A."/>
            <person name="Lucas S."/>
            <person name="Salamov A.A."/>
            <person name="Bradshaw R.E."/>
            <person name="Ciuffetti L."/>
            <person name="Hamelin R.C."/>
            <person name="Kema G.H.J."/>
            <person name="Lawrence C."/>
            <person name="Scott J.A."/>
            <person name="Spatafora J.W."/>
            <person name="Turgeon B.G."/>
            <person name="de Wit P.J.G.M."/>
            <person name="Zhong S."/>
            <person name="Goodwin S.B."/>
            <person name="Grigoriev I.V."/>
        </authorList>
    </citation>
    <scope>NUCLEOTIDE SEQUENCE [LARGE SCALE GENOMIC DNA]</scope>
    <source>
        <strain evidence="2 3">UAMH 10762</strain>
    </source>
</reference>
<protein>
    <recommendedName>
        <fullName evidence="4">Malate dehydrogenase</fullName>
    </recommendedName>
</protein>
<dbReference type="EMBL" id="KB445562">
    <property type="protein sequence ID" value="EMC92338.1"/>
    <property type="molecule type" value="Genomic_DNA"/>
</dbReference>
<dbReference type="OMA" id="GQPPKTC"/>
<evidence type="ECO:0000256" key="1">
    <source>
        <dbReference type="SAM" id="SignalP"/>
    </source>
</evidence>
<gene>
    <name evidence="2" type="ORF">BAUCODRAFT_77931</name>
</gene>
<proteinExistence type="predicted"/>
<dbReference type="RefSeq" id="XP_007680477.1">
    <property type="nucleotide sequence ID" value="XM_007682287.1"/>
</dbReference>
<dbReference type="KEGG" id="bcom:BAUCODRAFT_77931"/>
<dbReference type="PANTHER" id="PTHR35567:SF1">
    <property type="entry name" value="CONSERVED FUNGAL PROTEIN (AFU_ORTHOLOGUE AFUA_1G14230)"/>
    <property type="match status" value="1"/>
</dbReference>
<dbReference type="InterPro" id="IPR021851">
    <property type="entry name" value="DUF3455"/>
</dbReference>
<organism evidence="2 3">
    <name type="scientific">Baudoinia panamericana (strain UAMH 10762)</name>
    <name type="common">Angels' share fungus</name>
    <name type="synonym">Baudoinia compniacensis (strain UAMH 10762)</name>
    <dbReference type="NCBI Taxonomy" id="717646"/>
    <lineage>
        <taxon>Eukaryota</taxon>
        <taxon>Fungi</taxon>
        <taxon>Dikarya</taxon>
        <taxon>Ascomycota</taxon>
        <taxon>Pezizomycotina</taxon>
        <taxon>Dothideomycetes</taxon>
        <taxon>Dothideomycetidae</taxon>
        <taxon>Mycosphaerellales</taxon>
        <taxon>Teratosphaeriaceae</taxon>
        <taxon>Baudoinia</taxon>
    </lineage>
</organism>
<dbReference type="eggNOG" id="ENOG502S85Z">
    <property type="taxonomic scope" value="Eukaryota"/>
</dbReference>
<dbReference type="AlphaFoldDB" id="M2MLS1"/>
<dbReference type="PANTHER" id="PTHR35567">
    <property type="entry name" value="MALATE DEHYDROGENASE (AFU_ORTHOLOGUE AFUA_2G13800)"/>
    <property type="match status" value="1"/>
</dbReference>
<sequence>MLFSHAGCVLALTTTAVAVPFGGSNQAGSNDHPWWTPSKASDKSYSRVRTNAAVCNMSHAVMPTAPTPLPAPASGLVLSHVAIGRGTQNYTCETTNSTAAPVAVGAIASLFNVSCLAAQSPELLSKLPGIALDLPSPSTTDESSPAYQMMSGHHFFVDLTTPFFNLDTQLHQYGTGAFKKANSSNPPTNAVLGQNGQGNGSVAWLKLDAKTADGQVFQNVYRLNTAGGNPPKTCAGMPAAFEVEYSAEYWLYALPDTS</sequence>
<name>M2MLS1_BAUPA</name>
<accession>M2MLS1</accession>
<dbReference type="HOGENOM" id="CLU_067863_0_1_1"/>
<evidence type="ECO:0000313" key="2">
    <source>
        <dbReference type="EMBL" id="EMC92338.1"/>
    </source>
</evidence>
<dbReference type="GeneID" id="19117133"/>
<dbReference type="OrthoDB" id="1859733at2759"/>
<keyword evidence="1" id="KW-0732">Signal</keyword>
<feature type="signal peptide" evidence="1">
    <location>
        <begin position="1"/>
        <end position="18"/>
    </location>
</feature>
<evidence type="ECO:0000313" key="3">
    <source>
        <dbReference type="Proteomes" id="UP000011761"/>
    </source>
</evidence>
<feature type="chain" id="PRO_5004021654" description="Malate dehydrogenase" evidence="1">
    <location>
        <begin position="19"/>
        <end position="258"/>
    </location>
</feature>